<name>A0A0J6YEA4_COCIT</name>
<dbReference type="EMBL" id="DS028095">
    <property type="protein sequence ID" value="KMP05293.1"/>
    <property type="molecule type" value="Genomic_DNA"/>
</dbReference>
<accession>A0A0J6YEA4</accession>
<protein>
    <submittedName>
        <fullName evidence="2">Uncharacterized protein</fullName>
    </submittedName>
</protein>
<gene>
    <name evidence="2" type="ORF">CIRG_04974</name>
</gene>
<evidence type="ECO:0000256" key="1">
    <source>
        <dbReference type="SAM" id="MobiDB-lite"/>
    </source>
</evidence>
<feature type="compositionally biased region" description="Gly residues" evidence="1">
    <location>
        <begin position="103"/>
        <end position="115"/>
    </location>
</feature>
<proteinExistence type="predicted"/>
<reference evidence="3" key="1">
    <citation type="journal article" date="2010" name="Genome Res.">
        <title>Population genomic sequencing of Coccidioides fungi reveals recent hybridization and transposon control.</title>
        <authorList>
            <person name="Neafsey D.E."/>
            <person name="Barker B.M."/>
            <person name="Sharpton T.J."/>
            <person name="Stajich J.E."/>
            <person name="Park D.J."/>
            <person name="Whiston E."/>
            <person name="Hung C.-Y."/>
            <person name="McMahan C."/>
            <person name="White J."/>
            <person name="Sykes S."/>
            <person name="Heiman D."/>
            <person name="Young S."/>
            <person name="Zeng Q."/>
            <person name="Abouelleil A."/>
            <person name="Aftuck L."/>
            <person name="Bessette D."/>
            <person name="Brown A."/>
            <person name="FitzGerald M."/>
            <person name="Lui A."/>
            <person name="Macdonald J.P."/>
            <person name="Priest M."/>
            <person name="Orbach M.J."/>
            <person name="Galgiani J.N."/>
            <person name="Kirkland T.N."/>
            <person name="Cole G.T."/>
            <person name="Birren B.W."/>
            <person name="Henn M.R."/>
            <person name="Taylor J.W."/>
            <person name="Rounsley S.D."/>
        </authorList>
    </citation>
    <scope>NUCLEOTIDE SEQUENCE [LARGE SCALE GENOMIC DNA]</scope>
    <source>
        <strain evidence="3">RMSCC 2394</strain>
    </source>
</reference>
<dbReference type="AlphaFoldDB" id="A0A0J6YEA4"/>
<dbReference type="Proteomes" id="UP000054565">
    <property type="component" value="Unassembled WGS sequence"/>
</dbReference>
<sequence>MTQPPVRRNLNQKDPLYASVECRECDDDAVVRSSSPSYIIAEDVTWMLRGANALPHLHAEKRSIDHLFGAEPLCGLIHIGKTMTSPGLEPRTLDDPIVRTGKSRGGGGGLGKLGGWGKMDPDSARVMPITRPLIGWECRWANQRTPNSLT</sequence>
<feature type="region of interest" description="Disordered" evidence="1">
    <location>
        <begin position="87"/>
        <end position="115"/>
    </location>
</feature>
<evidence type="ECO:0000313" key="2">
    <source>
        <dbReference type="EMBL" id="KMP05293.1"/>
    </source>
</evidence>
<organism evidence="2 3">
    <name type="scientific">Coccidioides immitis RMSCC 2394</name>
    <dbReference type="NCBI Taxonomy" id="404692"/>
    <lineage>
        <taxon>Eukaryota</taxon>
        <taxon>Fungi</taxon>
        <taxon>Dikarya</taxon>
        <taxon>Ascomycota</taxon>
        <taxon>Pezizomycotina</taxon>
        <taxon>Eurotiomycetes</taxon>
        <taxon>Eurotiomycetidae</taxon>
        <taxon>Onygenales</taxon>
        <taxon>Onygenaceae</taxon>
        <taxon>Coccidioides</taxon>
    </lineage>
</organism>
<evidence type="ECO:0000313" key="3">
    <source>
        <dbReference type="Proteomes" id="UP000054565"/>
    </source>
</evidence>